<keyword evidence="4" id="KW-0653">Protein transport</keyword>
<comment type="caution">
    <text evidence="7">The sequence shown here is derived from an EMBL/GenBank/DDBJ whole genome shotgun (WGS) entry which is preliminary data.</text>
</comment>
<evidence type="ECO:0000256" key="4">
    <source>
        <dbReference type="ARBA" id="ARBA00022927"/>
    </source>
</evidence>
<dbReference type="InterPro" id="IPR011989">
    <property type="entry name" value="ARM-like"/>
</dbReference>
<sequence>MTSLPQHSENVEEELHRIELALKTIYSPSSSSSPNLSNPSNQQWWEQRQLADRYLTSFQGTEVSWMVCDCILRETDAPLNPLQQQLEQQQRRFFAAQTLHTKCRTDAYQLPASSLPSLRDSLVNNLNRYTAVGNMALTNRLAMCISALSVQMAWSTIVNDLMQSSAQNSTLVLHVLKVLPEECASDRLILVDENFRFQMRDHLVASSAMVFKFLETSNCPPTTIYEVFRSWIRYVPVQAHVIMASPLLEATIRNLVEPAHLELASDVLVEILRMYPSHVPQNQGLVQRMIPMLSSLPFDQAIRSEDEDVLRAYCRIITEMGESYLSLILSVQDTQASSIVDWVLRCSAIAETEIASITLHFWYRMVLDLESVDPYDVRQELVDRYATQLLNLIDICTSSLMKYPEDYNDLAPDRVDDLERDRFYVSETVEDCCRLLGGQIVLQRLGHLLQTEGNRVGANINSNWQGIESCFACILAANRFVASDEADVLPFCFALIPRLPADVEPLRYTTSKMIGKFASWLSEHPQILQPLMPYLAQGLSIKTCAPAAAVAIKELCECSNQKMSMGEPVLQLYNEISAKPGSLDLKDELEVLEGACRAASRQFRETQDNIAAFVQRIAQPIGARLAASLSNESCNVRQHVIPEIERLTVIVRFLAIPSTQPPHPIIELIKSSWALLHAASNRFPLSTDLAEKICRLHKHTLRAVGPVAYAPMLDALMEELVRSFERSRQSPFLYAASICVSEYGRDPSCARKLFDMVSALAAAAFTFLRDLNDLTHHPDVVEEFFYLMGRMVSYSPDLLVASPLLPSLFQCAIVGMQLEHKDANKGTLNFLENTITFGLSLRERSQPQCQQSLGQVLLSEGPGIVRNLILSLIGDLPAYSIDRGHGSISGILWKLNMLLPPQTLQWAKASLANVPEQICAEFLTALNRPLDSGLARQDFDGVVLRFMDACLRHRKLQKRRP</sequence>
<dbReference type="Pfam" id="PF08389">
    <property type="entry name" value="Xpo1"/>
    <property type="match status" value="1"/>
</dbReference>
<dbReference type="Gene3D" id="1.25.10.10">
    <property type="entry name" value="Leucine-rich Repeat Variant"/>
    <property type="match status" value="1"/>
</dbReference>
<dbReference type="AlphaFoldDB" id="A0AAD2JNG0"/>
<name>A0AAD2JNG0_9STRA</name>
<keyword evidence="8" id="KW-1185">Reference proteome</keyword>
<comment type="similarity">
    <text evidence="2">Belongs to the importin beta family.</text>
</comment>
<accession>A0AAD2JNG0</accession>
<feature type="domain" description="Exportin-1/Importin-beta-like" evidence="6">
    <location>
        <begin position="136"/>
        <end position="268"/>
    </location>
</feature>
<dbReference type="GO" id="GO:0005634">
    <property type="term" value="C:nucleus"/>
    <property type="evidence" value="ECO:0007669"/>
    <property type="project" value="UniProtKB-SubCell"/>
</dbReference>
<evidence type="ECO:0000259" key="6">
    <source>
        <dbReference type="Pfam" id="PF08389"/>
    </source>
</evidence>
<evidence type="ECO:0000256" key="3">
    <source>
        <dbReference type="ARBA" id="ARBA00022448"/>
    </source>
</evidence>
<dbReference type="Pfam" id="PF24139">
    <property type="entry name" value="TPR_TNPO3_IPO13_4th"/>
    <property type="match status" value="1"/>
</dbReference>
<evidence type="ECO:0000313" key="7">
    <source>
        <dbReference type="EMBL" id="CAJ1966823.1"/>
    </source>
</evidence>
<dbReference type="Pfam" id="PF24140">
    <property type="entry name" value="TPR_TNPO3_IPO13_3rd"/>
    <property type="match status" value="1"/>
</dbReference>
<keyword evidence="3" id="KW-0813">Transport</keyword>
<dbReference type="InterPro" id="IPR051345">
    <property type="entry name" value="Importin_beta-like_NTR"/>
</dbReference>
<dbReference type="InterPro" id="IPR013598">
    <property type="entry name" value="Exportin-1/Importin-b-like"/>
</dbReference>
<evidence type="ECO:0000256" key="2">
    <source>
        <dbReference type="ARBA" id="ARBA00007991"/>
    </source>
</evidence>
<dbReference type="SUPFAM" id="SSF48371">
    <property type="entry name" value="ARM repeat"/>
    <property type="match status" value="1"/>
</dbReference>
<gene>
    <name evidence="7" type="ORF">CYCCA115_LOCUS22406</name>
</gene>
<evidence type="ECO:0000256" key="1">
    <source>
        <dbReference type="ARBA" id="ARBA00004123"/>
    </source>
</evidence>
<dbReference type="InterPro" id="IPR058537">
    <property type="entry name" value="TPR_TNPO3_IPO13_4th"/>
</dbReference>
<reference evidence="7" key="1">
    <citation type="submission" date="2023-08" db="EMBL/GenBank/DDBJ databases">
        <authorList>
            <person name="Audoor S."/>
            <person name="Bilcke G."/>
        </authorList>
    </citation>
    <scope>NUCLEOTIDE SEQUENCE</scope>
</reference>
<protein>
    <recommendedName>
        <fullName evidence="6">Exportin-1/Importin-beta-like domain-containing protein</fullName>
    </recommendedName>
</protein>
<dbReference type="Proteomes" id="UP001295423">
    <property type="component" value="Unassembled WGS sequence"/>
</dbReference>
<dbReference type="Pfam" id="PF24138">
    <property type="entry name" value="TPR_TNPO3_IPO13_2nd"/>
    <property type="match status" value="1"/>
</dbReference>
<dbReference type="InterPro" id="IPR016024">
    <property type="entry name" value="ARM-type_fold"/>
</dbReference>
<proteinExistence type="inferred from homology"/>
<dbReference type="GO" id="GO:0005737">
    <property type="term" value="C:cytoplasm"/>
    <property type="evidence" value="ECO:0007669"/>
    <property type="project" value="TreeGrafter"/>
</dbReference>
<evidence type="ECO:0000256" key="5">
    <source>
        <dbReference type="ARBA" id="ARBA00023242"/>
    </source>
</evidence>
<comment type="subcellular location">
    <subcellularLocation>
        <location evidence="1">Nucleus</location>
    </subcellularLocation>
</comment>
<dbReference type="InterPro" id="IPR057941">
    <property type="entry name" value="TPR_TNPO3_IPO13_2nd"/>
</dbReference>
<organism evidence="7 8">
    <name type="scientific">Cylindrotheca closterium</name>
    <dbReference type="NCBI Taxonomy" id="2856"/>
    <lineage>
        <taxon>Eukaryota</taxon>
        <taxon>Sar</taxon>
        <taxon>Stramenopiles</taxon>
        <taxon>Ochrophyta</taxon>
        <taxon>Bacillariophyta</taxon>
        <taxon>Bacillariophyceae</taxon>
        <taxon>Bacillariophycidae</taxon>
        <taxon>Bacillariales</taxon>
        <taxon>Bacillariaceae</taxon>
        <taxon>Cylindrotheca</taxon>
    </lineage>
</organism>
<dbReference type="EMBL" id="CAKOGP040002313">
    <property type="protein sequence ID" value="CAJ1966823.1"/>
    <property type="molecule type" value="Genomic_DNA"/>
</dbReference>
<keyword evidence="5" id="KW-0539">Nucleus</keyword>
<dbReference type="GO" id="GO:0006606">
    <property type="term" value="P:protein import into nucleus"/>
    <property type="evidence" value="ECO:0007669"/>
    <property type="project" value="TreeGrafter"/>
</dbReference>
<dbReference type="PANTHER" id="PTHR12363">
    <property type="entry name" value="TRANSPORTIN 3 AND IMPORTIN 13"/>
    <property type="match status" value="1"/>
</dbReference>
<dbReference type="InterPro" id="IPR057942">
    <property type="entry name" value="TPR_TNPO3_IPO13_3rd"/>
</dbReference>
<dbReference type="PANTHER" id="PTHR12363:SF33">
    <property type="entry name" value="IMPORTIN-13"/>
    <property type="match status" value="1"/>
</dbReference>
<evidence type="ECO:0000313" key="8">
    <source>
        <dbReference type="Proteomes" id="UP001295423"/>
    </source>
</evidence>